<dbReference type="Pfam" id="PF00487">
    <property type="entry name" value="FA_desaturase"/>
    <property type="match status" value="1"/>
</dbReference>
<proteinExistence type="predicted"/>
<dbReference type="CDD" id="cd03509">
    <property type="entry name" value="DesA_FADS-like"/>
    <property type="match status" value="1"/>
</dbReference>
<gene>
    <name evidence="3" type="ORF">LAL4801_05663</name>
</gene>
<reference evidence="4" key="1">
    <citation type="submission" date="2015-07" db="EMBL/GenBank/DDBJ databases">
        <authorList>
            <person name="Rodrigo-Torres Lidia"/>
            <person name="Arahal R.David."/>
        </authorList>
    </citation>
    <scope>NUCLEOTIDE SEQUENCE [LARGE SCALE GENOMIC DNA]</scope>
    <source>
        <strain evidence="4">CECT 4801</strain>
    </source>
</reference>
<evidence type="ECO:0000259" key="2">
    <source>
        <dbReference type="Pfam" id="PF00487"/>
    </source>
</evidence>
<sequence>MPRAKFCEWPTLALILVTSSAWFLLIGFYSELGPFVVCPLAAILVTLQSSLQHEVLHGHPTRSPALNEALVYCSFGLCVPYRRFKSLHLRHHNNDRLTDPYDDPESYYLAWADWQSLPRPIQMILTINNTLLGRLLIGPMVSMVGFVGAEIRMMLAGDKVVMRAWAHHVAGVVPLVLFVTLVGGMPFWLYVLGVAYPGMSLLMLRTYAEHRAHERAEARSIIVEFCPVFSLLFLNNNLHVVHHANPRAPWYHLPKIYRAARSEWQERNGGYVFASYFQLARHYFFKVKEPVVHPIKYNETSGFPAAEKAVS</sequence>
<feature type="transmembrane region" description="Helical" evidence="1">
    <location>
        <begin position="131"/>
        <end position="149"/>
    </location>
</feature>
<dbReference type="AlphaFoldDB" id="A0A0M6YDV8"/>
<feature type="domain" description="Fatty acid desaturase" evidence="2">
    <location>
        <begin position="34"/>
        <end position="272"/>
    </location>
</feature>
<evidence type="ECO:0000256" key="1">
    <source>
        <dbReference type="SAM" id="Phobius"/>
    </source>
</evidence>
<keyword evidence="1" id="KW-1133">Transmembrane helix</keyword>
<dbReference type="EMBL" id="CXST01000005">
    <property type="protein sequence ID" value="CTQ47201.1"/>
    <property type="molecule type" value="Genomic_DNA"/>
</dbReference>
<dbReference type="Proteomes" id="UP000048926">
    <property type="component" value="Unassembled WGS sequence"/>
</dbReference>
<keyword evidence="1" id="KW-0812">Transmembrane</keyword>
<dbReference type="RefSeq" id="WP_055661276.1">
    <property type="nucleotide sequence ID" value="NZ_CXST01000005.1"/>
</dbReference>
<dbReference type="OrthoDB" id="784276at2"/>
<dbReference type="GO" id="GO:0006629">
    <property type="term" value="P:lipid metabolic process"/>
    <property type="evidence" value="ECO:0007669"/>
    <property type="project" value="InterPro"/>
</dbReference>
<dbReference type="STRING" id="187304.B0E33_16715"/>
<evidence type="ECO:0000313" key="3">
    <source>
        <dbReference type="EMBL" id="CTQ47201.1"/>
    </source>
</evidence>
<protein>
    <submittedName>
        <fullName evidence="3">Fatty acid desaturase</fullName>
    </submittedName>
</protein>
<keyword evidence="1" id="KW-0472">Membrane</keyword>
<name>A0A0M6YDV8_9HYPH</name>
<dbReference type="InterPro" id="IPR005804">
    <property type="entry name" value="FA_desaturase_dom"/>
</dbReference>
<accession>A0A0M6YDV8</accession>
<organism evidence="3 4">
    <name type="scientific">Roseibium aggregatum</name>
    <dbReference type="NCBI Taxonomy" id="187304"/>
    <lineage>
        <taxon>Bacteria</taxon>
        <taxon>Pseudomonadati</taxon>
        <taxon>Pseudomonadota</taxon>
        <taxon>Alphaproteobacteria</taxon>
        <taxon>Hyphomicrobiales</taxon>
        <taxon>Stappiaceae</taxon>
        <taxon>Roseibium</taxon>
    </lineage>
</organism>
<keyword evidence="4" id="KW-1185">Reference proteome</keyword>
<evidence type="ECO:0000313" key="4">
    <source>
        <dbReference type="Proteomes" id="UP000048926"/>
    </source>
</evidence>
<feature type="transmembrane region" description="Helical" evidence="1">
    <location>
        <begin position="161"/>
        <end position="181"/>
    </location>
</feature>